<gene>
    <name evidence="2" type="ORF">BUTYVIB_00333</name>
</gene>
<keyword evidence="1" id="KW-1133">Transmembrane helix</keyword>
<keyword evidence="3" id="KW-1185">Reference proteome</keyword>
<dbReference type="EMBL" id="ABWN01000018">
    <property type="protein sequence ID" value="EFF69422.1"/>
    <property type="molecule type" value="Genomic_DNA"/>
</dbReference>
<accession>D4RWY2</accession>
<proteinExistence type="predicted"/>
<reference evidence="2 3" key="1">
    <citation type="submission" date="2010-02" db="EMBL/GenBank/DDBJ databases">
        <authorList>
            <person name="Weinstock G."/>
            <person name="Sodergren E."/>
            <person name="Clifton S."/>
            <person name="Fulton L."/>
            <person name="Fulton B."/>
            <person name="Courtney L."/>
            <person name="Fronick C."/>
            <person name="Harrison M."/>
            <person name="Strong C."/>
            <person name="Farmer C."/>
            <person name="Delahaunty K."/>
            <person name="Markovic C."/>
            <person name="Hall O."/>
            <person name="Minx P."/>
            <person name="Tomlinson C."/>
            <person name="Mitreva M."/>
            <person name="Nelson J."/>
            <person name="Hou S."/>
            <person name="Wollam A."/>
            <person name="Pepin K.H."/>
            <person name="Johnson M."/>
            <person name="Bhonagiri V."/>
            <person name="Zhang X."/>
            <person name="Suruliraj S."/>
            <person name="Warren W."/>
            <person name="Chinwalla A."/>
            <person name="Mardis E.R."/>
            <person name="Wilson R.K."/>
        </authorList>
    </citation>
    <scope>NUCLEOTIDE SEQUENCE [LARGE SCALE GENOMIC DNA]</scope>
    <source>
        <strain evidence="2 3">DSM 2876</strain>
    </source>
</reference>
<evidence type="ECO:0000313" key="3">
    <source>
        <dbReference type="Proteomes" id="UP000006238"/>
    </source>
</evidence>
<protein>
    <recommendedName>
        <fullName evidence="4">Cell division protein FtsL</fullName>
    </recommendedName>
</protein>
<dbReference type="STRING" id="45851.BHV86_07415"/>
<dbReference type="RefSeq" id="WP_005601077.1">
    <property type="nucleotide sequence ID" value="NZ_GG663519.1"/>
</dbReference>
<organism evidence="2 3">
    <name type="scientific">Eshraghiella crossota DSM 2876</name>
    <dbReference type="NCBI Taxonomy" id="511680"/>
    <lineage>
        <taxon>Bacteria</taxon>
        <taxon>Bacillati</taxon>
        <taxon>Bacillota</taxon>
        <taxon>Clostridia</taxon>
        <taxon>Lachnospirales</taxon>
        <taxon>Lachnospiraceae</taxon>
        <taxon>Eshraghiella</taxon>
    </lineage>
</organism>
<evidence type="ECO:0008006" key="4">
    <source>
        <dbReference type="Google" id="ProtNLM"/>
    </source>
</evidence>
<keyword evidence="1" id="KW-0812">Transmembrane</keyword>
<evidence type="ECO:0000313" key="2">
    <source>
        <dbReference type="EMBL" id="EFF69422.1"/>
    </source>
</evidence>
<feature type="transmembrane region" description="Helical" evidence="1">
    <location>
        <begin position="57"/>
        <end position="77"/>
    </location>
</feature>
<dbReference type="Proteomes" id="UP000006238">
    <property type="component" value="Unassembled WGS sequence"/>
</dbReference>
<keyword evidence="1" id="KW-0472">Membrane</keyword>
<dbReference type="AlphaFoldDB" id="D4RWY2"/>
<evidence type="ECO:0000256" key="1">
    <source>
        <dbReference type="SAM" id="Phobius"/>
    </source>
</evidence>
<dbReference type="GeneID" id="98918698"/>
<dbReference type="HOGENOM" id="CLU_110663_1_0_9"/>
<name>D4RWY2_9FIRM</name>
<comment type="caution">
    <text evidence="2">The sequence shown here is derived from an EMBL/GenBank/DDBJ whole genome shotgun (WGS) entry which is preliminary data.</text>
</comment>
<sequence length="159" mass="18158">MNRNFYINGSAAPARIIDEPVRNPRRTAPLTKEQIRKRQVDRYAEANRERAVRFGRLYTLFIAVAVAVTMAASVGFIKEYNRNTANNNKIKTLSEQLSKAKEANDLKKLTIDTSIDFDYIYKTATEELGMVHAGKNQIVEYKSGESEYVIQYKDITKGE</sequence>